<sequence length="39" mass="4575">MEEMTNEQFKIIIEAIIQIVKDNEKETAIKKIEALINKD</sequence>
<name>A0A8S5PZ63_9CAUD</name>
<dbReference type="EMBL" id="BK015547">
    <property type="protein sequence ID" value="DAE12326.1"/>
    <property type="molecule type" value="Genomic_DNA"/>
</dbReference>
<evidence type="ECO:0000313" key="1">
    <source>
        <dbReference type="EMBL" id="DAE12326.1"/>
    </source>
</evidence>
<protein>
    <submittedName>
        <fullName evidence="1">Uncharacterized protein</fullName>
    </submittedName>
</protein>
<proteinExistence type="predicted"/>
<organism evidence="1">
    <name type="scientific">Myoviridae sp. ctQYc56</name>
    <dbReference type="NCBI Taxonomy" id="2825100"/>
    <lineage>
        <taxon>Viruses</taxon>
        <taxon>Duplodnaviria</taxon>
        <taxon>Heunggongvirae</taxon>
        <taxon>Uroviricota</taxon>
        <taxon>Caudoviricetes</taxon>
    </lineage>
</organism>
<accession>A0A8S5PZ63</accession>
<reference evidence="1" key="1">
    <citation type="journal article" date="2021" name="Proc. Natl. Acad. Sci. U.S.A.">
        <title>A Catalog of Tens of Thousands of Viruses from Human Metagenomes Reveals Hidden Associations with Chronic Diseases.</title>
        <authorList>
            <person name="Tisza M.J."/>
            <person name="Buck C.B."/>
        </authorList>
    </citation>
    <scope>NUCLEOTIDE SEQUENCE</scope>
    <source>
        <strain evidence="1">CtQYc56</strain>
    </source>
</reference>